<dbReference type="RefSeq" id="WP_165267407.1">
    <property type="nucleotide sequence ID" value="NZ_JAALLS010000007.1"/>
</dbReference>
<dbReference type="AlphaFoldDB" id="A0A6M1T241"/>
<gene>
    <name evidence="1" type="ORF">G3569_06810</name>
</gene>
<name>A0A6M1T241_9BACT</name>
<organism evidence="1 2">
    <name type="scientific">Fodinibius halophilus</name>
    <dbReference type="NCBI Taxonomy" id="1736908"/>
    <lineage>
        <taxon>Bacteria</taxon>
        <taxon>Pseudomonadati</taxon>
        <taxon>Balneolota</taxon>
        <taxon>Balneolia</taxon>
        <taxon>Balneolales</taxon>
        <taxon>Balneolaceae</taxon>
        <taxon>Fodinibius</taxon>
    </lineage>
</organism>
<proteinExistence type="predicted"/>
<sequence length="119" mass="13507">MSDRTIKNDLDFAVEYRLVKKSGSGKPFKKLGSHDGAVIPKEDLGHVRLQFRAPKTKDIETVFHNHIQVLSASVIQSQPKHDTYSYHLVICDLNEDWVGSDDEDVELVDPDMPTEDDRS</sequence>
<comment type="caution">
    <text evidence="1">The sequence shown here is derived from an EMBL/GenBank/DDBJ whole genome shotgun (WGS) entry which is preliminary data.</text>
</comment>
<evidence type="ECO:0000313" key="1">
    <source>
        <dbReference type="EMBL" id="NGP88059.1"/>
    </source>
</evidence>
<evidence type="ECO:0000313" key="2">
    <source>
        <dbReference type="Proteomes" id="UP000479132"/>
    </source>
</evidence>
<dbReference type="EMBL" id="JAALLS010000007">
    <property type="protein sequence ID" value="NGP88059.1"/>
    <property type="molecule type" value="Genomic_DNA"/>
</dbReference>
<reference evidence="1 2" key="1">
    <citation type="submission" date="2020-02" db="EMBL/GenBank/DDBJ databases">
        <title>Aliifodinibius halophilus 2W32, complete genome.</title>
        <authorList>
            <person name="Li Y."/>
            <person name="Wu S."/>
        </authorList>
    </citation>
    <scope>NUCLEOTIDE SEQUENCE [LARGE SCALE GENOMIC DNA]</scope>
    <source>
        <strain evidence="1 2">2W32</strain>
    </source>
</reference>
<keyword evidence="2" id="KW-1185">Reference proteome</keyword>
<dbReference type="Proteomes" id="UP000479132">
    <property type="component" value="Unassembled WGS sequence"/>
</dbReference>
<protein>
    <submittedName>
        <fullName evidence="1">Uncharacterized protein</fullName>
    </submittedName>
</protein>
<accession>A0A6M1T241</accession>